<dbReference type="InterPro" id="IPR011011">
    <property type="entry name" value="Znf_FYVE_PHD"/>
</dbReference>
<dbReference type="Proteomes" id="UP001378592">
    <property type="component" value="Unassembled WGS sequence"/>
</dbReference>
<name>A0AAN9VA43_9ORTH</name>
<organism evidence="7 8">
    <name type="scientific">Gryllus longicercus</name>
    <dbReference type="NCBI Taxonomy" id="2509291"/>
    <lineage>
        <taxon>Eukaryota</taxon>
        <taxon>Metazoa</taxon>
        <taxon>Ecdysozoa</taxon>
        <taxon>Arthropoda</taxon>
        <taxon>Hexapoda</taxon>
        <taxon>Insecta</taxon>
        <taxon>Pterygota</taxon>
        <taxon>Neoptera</taxon>
        <taxon>Polyneoptera</taxon>
        <taxon>Orthoptera</taxon>
        <taxon>Ensifera</taxon>
        <taxon>Gryllidea</taxon>
        <taxon>Grylloidea</taxon>
        <taxon>Gryllidae</taxon>
        <taxon>Gryllinae</taxon>
        <taxon>Gryllus</taxon>
    </lineage>
</organism>
<evidence type="ECO:0000259" key="6">
    <source>
        <dbReference type="PROSITE" id="PS50016"/>
    </source>
</evidence>
<evidence type="ECO:0000256" key="1">
    <source>
        <dbReference type="ARBA" id="ARBA00022723"/>
    </source>
</evidence>
<accession>A0AAN9VA43</accession>
<dbReference type="Pfam" id="PF00628">
    <property type="entry name" value="PHD"/>
    <property type="match status" value="1"/>
</dbReference>
<evidence type="ECO:0000313" key="7">
    <source>
        <dbReference type="EMBL" id="KAK7793262.1"/>
    </source>
</evidence>
<proteinExistence type="predicted"/>
<dbReference type="AlphaFoldDB" id="A0AAN9VA43"/>
<keyword evidence="3" id="KW-0862">Zinc</keyword>
<dbReference type="EMBL" id="JAZDUA010000392">
    <property type="protein sequence ID" value="KAK7793262.1"/>
    <property type="molecule type" value="Genomic_DNA"/>
</dbReference>
<sequence length="263" mass="29982">MASICAVCEKSSEVGGRIYNCDSCRRPLHADCIGLTATEIKALDLRQRVLKLFCLDCEKGLACLPEVLCKLNNLTDTVNKIDKFIFGNEDSTASLFKSEIVNEINDRVLRKNNVIFYNAKESDSELPEERKNFDLKIVMKSLSKICTVSETDIVKVLRLGKIKSDGKPRPIKIIFNDHGLALKILKGKHKCEKPYAINGDLTLQQRDQLKALREELDILNKDEELKTIKFINGSPKIVNKRDYEKGKENENVKKDQLKNRRKN</sequence>
<evidence type="ECO:0000313" key="8">
    <source>
        <dbReference type="Proteomes" id="UP001378592"/>
    </source>
</evidence>
<evidence type="ECO:0000256" key="3">
    <source>
        <dbReference type="ARBA" id="ARBA00022833"/>
    </source>
</evidence>
<evidence type="ECO:0000256" key="4">
    <source>
        <dbReference type="PROSITE-ProRule" id="PRU00146"/>
    </source>
</evidence>
<dbReference type="GO" id="GO:0008270">
    <property type="term" value="F:zinc ion binding"/>
    <property type="evidence" value="ECO:0007669"/>
    <property type="project" value="UniProtKB-KW"/>
</dbReference>
<keyword evidence="8" id="KW-1185">Reference proteome</keyword>
<dbReference type="SUPFAM" id="SSF57903">
    <property type="entry name" value="FYVE/PHD zinc finger"/>
    <property type="match status" value="1"/>
</dbReference>
<gene>
    <name evidence="7" type="ORF">R5R35_006656</name>
</gene>
<dbReference type="InterPro" id="IPR019787">
    <property type="entry name" value="Znf_PHD-finger"/>
</dbReference>
<comment type="caution">
    <text evidence="7">The sequence shown here is derived from an EMBL/GenBank/DDBJ whole genome shotgun (WGS) entry which is preliminary data.</text>
</comment>
<protein>
    <recommendedName>
        <fullName evidence="6">PHD-type domain-containing protein</fullName>
    </recommendedName>
</protein>
<feature type="region of interest" description="Disordered" evidence="5">
    <location>
        <begin position="240"/>
        <end position="263"/>
    </location>
</feature>
<dbReference type="CDD" id="cd15489">
    <property type="entry name" value="PHD_SF"/>
    <property type="match status" value="1"/>
</dbReference>
<reference evidence="7 8" key="1">
    <citation type="submission" date="2024-03" db="EMBL/GenBank/DDBJ databases">
        <title>The genome assembly and annotation of the cricket Gryllus longicercus Weissman &amp; Gray.</title>
        <authorList>
            <person name="Szrajer S."/>
            <person name="Gray D."/>
            <person name="Ylla G."/>
        </authorList>
    </citation>
    <scope>NUCLEOTIDE SEQUENCE [LARGE SCALE GENOMIC DNA]</scope>
    <source>
        <strain evidence="7">DAG 2021-001</strain>
        <tissue evidence="7">Whole body minus gut</tissue>
    </source>
</reference>
<keyword evidence="1" id="KW-0479">Metal-binding</keyword>
<evidence type="ECO:0000256" key="2">
    <source>
        <dbReference type="ARBA" id="ARBA00022771"/>
    </source>
</evidence>
<keyword evidence="2 4" id="KW-0863">Zinc-finger</keyword>
<dbReference type="Gene3D" id="3.30.40.10">
    <property type="entry name" value="Zinc/RING finger domain, C3HC4 (zinc finger)"/>
    <property type="match status" value="1"/>
</dbReference>
<feature type="domain" description="PHD-type" evidence="6">
    <location>
        <begin position="2"/>
        <end position="60"/>
    </location>
</feature>
<dbReference type="PROSITE" id="PS50016">
    <property type="entry name" value="ZF_PHD_2"/>
    <property type="match status" value="1"/>
</dbReference>
<evidence type="ECO:0000256" key="5">
    <source>
        <dbReference type="SAM" id="MobiDB-lite"/>
    </source>
</evidence>
<dbReference type="InterPro" id="IPR013083">
    <property type="entry name" value="Znf_RING/FYVE/PHD"/>
</dbReference>